<keyword evidence="2" id="KW-0653">Protein transport</keyword>
<keyword evidence="6" id="KW-1185">Reference proteome</keyword>
<dbReference type="AlphaFoldDB" id="A0AAN8THJ6"/>
<organism evidence="5 6">
    <name type="scientific">Solanum bulbocastanum</name>
    <name type="common">Wild potato</name>
    <dbReference type="NCBI Taxonomy" id="147425"/>
    <lineage>
        <taxon>Eukaryota</taxon>
        <taxon>Viridiplantae</taxon>
        <taxon>Streptophyta</taxon>
        <taxon>Embryophyta</taxon>
        <taxon>Tracheophyta</taxon>
        <taxon>Spermatophyta</taxon>
        <taxon>Magnoliopsida</taxon>
        <taxon>eudicotyledons</taxon>
        <taxon>Gunneridae</taxon>
        <taxon>Pentapetalae</taxon>
        <taxon>asterids</taxon>
        <taxon>lamiids</taxon>
        <taxon>Solanales</taxon>
        <taxon>Solanaceae</taxon>
        <taxon>Solanoideae</taxon>
        <taxon>Solaneae</taxon>
        <taxon>Solanum</taxon>
    </lineage>
</organism>
<dbReference type="InterPro" id="IPR000727">
    <property type="entry name" value="T_SNARE_dom"/>
</dbReference>
<dbReference type="InterPro" id="IPR045242">
    <property type="entry name" value="Syntaxin"/>
</dbReference>
<feature type="domain" description="T-SNARE coiled-coil homology" evidence="4">
    <location>
        <begin position="244"/>
        <end position="306"/>
    </location>
</feature>
<dbReference type="Gene3D" id="1.20.58.70">
    <property type="match status" value="1"/>
</dbReference>
<dbReference type="GO" id="GO:0000149">
    <property type="term" value="F:SNARE binding"/>
    <property type="evidence" value="ECO:0007669"/>
    <property type="project" value="TreeGrafter"/>
</dbReference>
<evidence type="ECO:0000313" key="6">
    <source>
        <dbReference type="Proteomes" id="UP001371456"/>
    </source>
</evidence>
<dbReference type="EMBL" id="JBANQN010000007">
    <property type="protein sequence ID" value="KAK6785107.1"/>
    <property type="molecule type" value="Genomic_DNA"/>
</dbReference>
<evidence type="ECO:0000256" key="3">
    <source>
        <dbReference type="SAM" id="MobiDB-lite"/>
    </source>
</evidence>
<dbReference type="SUPFAM" id="SSF47661">
    <property type="entry name" value="t-snare proteins"/>
    <property type="match status" value="1"/>
</dbReference>
<name>A0AAN8THJ6_SOLBU</name>
<dbReference type="Proteomes" id="UP001371456">
    <property type="component" value="Unassembled WGS sequence"/>
</dbReference>
<dbReference type="SMART" id="SM00397">
    <property type="entry name" value="t_SNARE"/>
    <property type="match status" value="1"/>
</dbReference>
<dbReference type="InterPro" id="IPR006012">
    <property type="entry name" value="Syntaxin/epimorphin_CS"/>
</dbReference>
<dbReference type="PROSITE" id="PS50192">
    <property type="entry name" value="T_SNARE"/>
    <property type="match status" value="1"/>
</dbReference>
<evidence type="ECO:0000256" key="2">
    <source>
        <dbReference type="ARBA" id="ARBA00022927"/>
    </source>
</evidence>
<gene>
    <name evidence="5" type="ORF">RDI58_018562</name>
</gene>
<dbReference type="GO" id="GO:0006906">
    <property type="term" value="P:vesicle fusion"/>
    <property type="evidence" value="ECO:0007669"/>
    <property type="project" value="TreeGrafter"/>
</dbReference>
<reference evidence="5 6" key="1">
    <citation type="submission" date="2024-02" db="EMBL/GenBank/DDBJ databases">
        <title>de novo genome assembly of Solanum bulbocastanum strain 11H21.</title>
        <authorList>
            <person name="Hosaka A.J."/>
        </authorList>
    </citation>
    <scope>NUCLEOTIDE SEQUENCE [LARGE SCALE GENOMIC DNA]</scope>
    <source>
        <tissue evidence="5">Young leaves</tissue>
    </source>
</reference>
<dbReference type="CDD" id="cd15844">
    <property type="entry name" value="SNARE_syntaxin5"/>
    <property type="match status" value="1"/>
</dbReference>
<dbReference type="GO" id="GO:0048278">
    <property type="term" value="P:vesicle docking"/>
    <property type="evidence" value="ECO:0007669"/>
    <property type="project" value="TreeGrafter"/>
</dbReference>
<evidence type="ECO:0000259" key="4">
    <source>
        <dbReference type="PROSITE" id="PS50192"/>
    </source>
</evidence>
<dbReference type="GO" id="GO:0000139">
    <property type="term" value="C:Golgi membrane"/>
    <property type="evidence" value="ECO:0007669"/>
    <property type="project" value="TreeGrafter"/>
</dbReference>
<comment type="caution">
    <text evidence="5">The sequence shown here is derived from an EMBL/GenBank/DDBJ whole genome shotgun (WGS) entry which is preliminary data.</text>
</comment>
<dbReference type="PANTHER" id="PTHR19957:SF228">
    <property type="entry name" value="SYNTAXIN-31"/>
    <property type="match status" value="1"/>
</dbReference>
<evidence type="ECO:0000313" key="5">
    <source>
        <dbReference type="EMBL" id="KAK6785107.1"/>
    </source>
</evidence>
<dbReference type="InterPro" id="IPR010989">
    <property type="entry name" value="SNARE"/>
</dbReference>
<dbReference type="GO" id="GO:0006888">
    <property type="term" value="P:endoplasmic reticulum to Golgi vesicle-mediated transport"/>
    <property type="evidence" value="ECO:0007669"/>
    <property type="project" value="TreeGrafter"/>
</dbReference>
<keyword evidence="2" id="KW-0813">Transport</keyword>
<accession>A0AAN8THJ6</accession>
<dbReference type="GO" id="GO:0005484">
    <property type="term" value="F:SNAP receptor activity"/>
    <property type="evidence" value="ECO:0007669"/>
    <property type="project" value="InterPro"/>
</dbReference>
<dbReference type="PANTHER" id="PTHR19957">
    <property type="entry name" value="SYNTAXIN"/>
    <property type="match status" value="1"/>
</dbReference>
<feature type="region of interest" description="Disordered" evidence="3">
    <location>
        <begin position="175"/>
        <end position="211"/>
    </location>
</feature>
<dbReference type="GO" id="GO:0006886">
    <property type="term" value="P:intracellular protein transport"/>
    <property type="evidence" value="ECO:0007669"/>
    <property type="project" value="InterPro"/>
</dbReference>
<evidence type="ECO:0000256" key="1">
    <source>
        <dbReference type="ARBA" id="ARBA00009063"/>
    </source>
</evidence>
<comment type="similarity">
    <text evidence="1">Belongs to the syntaxin family.</text>
</comment>
<sequence length="363" mass="39927">MASSGAWTYRDRTSEFASLSKTLKKIAGSTGSDHESQQNFASSTTKLLPIPNRSEFNKKASRIGLTIHQTFQKIDRLAKLAKRSSIFDDPSKEIQELTTFIKNDITSLNVGVSDLQALQDMDVADGTHSKDTIVHCTAICDDLKTRLMAATKSFQEALTIRTKNMKAHEDRKQIFSTNLSRENPLKQPPKTVAEPPPWSISPSGSGGIDVQGSNQLRRRLASDNPPSNEMEMSMLQDQVAPRQESYSQSRATALQNVESTISELGGIFTHLATMVAQQGELAIRIDDNIDESLTNVEGAQGLLITMLPVSSMLSYKNGIEFNNVHSKSKTSTSLLLKACFAGVVYEHVENGSLHSWITKLVPE</sequence>
<protein>
    <recommendedName>
        <fullName evidence="4">t-SNARE coiled-coil homology domain-containing protein</fullName>
    </recommendedName>
</protein>
<dbReference type="GO" id="GO:0031201">
    <property type="term" value="C:SNARE complex"/>
    <property type="evidence" value="ECO:0007669"/>
    <property type="project" value="TreeGrafter"/>
</dbReference>
<dbReference type="PROSITE" id="PS00914">
    <property type="entry name" value="SYNTAXIN"/>
    <property type="match status" value="1"/>
</dbReference>
<proteinExistence type="inferred from homology"/>